<gene>
    <name evidence="1" type="ORF">KO481_08740</name>
</gene>
<name>A0ABS6AUA5_9NOCA</name>
<sequence>MKICSCVGKALTGCSVVGRADRFADAVESSATELASEHLVLAALHLGERWGGCDRVVLVGTEADGGGLENPPGVRVPQRAAGGAQVDGSAVSHTDGEFDEAFLAAAEVAEILQAAQGGPVADPRGRDLAVAEEDGAGLDIDVQVGTADQGWYTTKTHPSYPDILTKLRRTLIAAQYCADLPGNPTPEQIHIIRLAWENAAA</sequence>
<comment type="caution">
    <text evidence="1">The sequence shown here is derived from an EMBL/GenBank/DDBJ whole genome shotgun (WGS) entry which is preliminary data.</text>
</comment>
<proteinExistence type="predicted"/>
<reference evidence="1 2" key="1">
    <citation type="submission" date="2021-06" db="EMBL/GenBank/DDBJ databases">
        <title>Actinomycetes sequencing.</title>
        <authorList>
            <person name="Shan Q."/>
        </authorList>
    </citation>
    <scope>NUCLEOTIDE SEQUENCE [LARGE SCALE GENOMIC DNA]</scope>
    <source>
        <strain evidence="1 2">NEAU-G5</strain>
    </source>
</reference>
<dbReference type="Proteomes" id="UP000733379">
    <property type="component" value="Unassembled WGS sequence"/>
</dbReference>
<organism evidence="1 2">
    <name type="scientific">Nocardia albiluteola</name>
    <dbReference type="NCBI Taxonomy" id="2842303"/>
    <lineage>
        <taxon>Bacteria</taxon>
        <taxon>Bacillati</taxon>
        <taxon>Actinomycetota</taxon>
        <taxon>Actinomycetes</taxon>
        <taxon>Mycobacteriales</taxon>
        <taxon>Nocardiaceae</taxon>
        <taxon>Nocardia</taxon>
    </lineage>
</organism>
<keyword evidence="2" id="KW-1185">Reference proteome</keyword>
<evidence type="ECO:0000313" key="1">
    <source>
        <dbReference type="EMBL" id="MBU3061609.1"/>
    </source>
</evidence>
<accession>A0ABS6AUA5</accession>
<protein>
    <submittedName>
        <fullName evidence="1">Uncharacterized protein</fullName>
    </submittedName>
</protein>
<evidence type="ECO:0000313" key="2">
    <source>
        <dbReference type="Proteomes" id="UP000733379"/>
    </source>
</evidence>
<dbReference type="EMBL" id="JAHKNI010000002">
    <property type="protein sequence ID" value="MBU3061609.1"/>
    <property type="molecule type" value="Genomic_DNA"/>
</dbReference>